<sequence length="369" mass="41466">MSQQEAPHIPMLHPATATLRRPADDLRAAALCFQQSLPRAAMAQLATTVLPLVALLAAMHIGLAAGWWWLVPLLTLPAVGLTVRTFIIQHDCGHGSFLSSRFANDAIGRLCSLFTFTPYAHWRRQHAQHHGTWNDLDRRDGRGSDIYSTCLTVAEYAALSPRGRRWHRLLCHPAVALLLLPPFIFLVLYRVPFDTPAAWRNERRSVHLTNLSLLLFYGGLGLLLGFAPVALVLFTVMIPASIVGVWLFSLQHRFEGAYWAHHAEWDPVSAAIRSSSFLRLPRVLQWFTGSIGFHHVHHLVPRVPNYRLEECHQAHPAFDGARVLTLKDGLRASRYVLWDDDAGRMVTFAEVAVRRPTTRPSMQPGFDAT</sequence>
<protein>
    <submittedName>
        <fullName evidence="3">Fatty acid desaturase</fullName>
    </submittedName>
</protein>
<dbReference type="InterPro" id="IPR005804">
    <property type="entry name" value="FA_desaturase_dom"/>
</dbReference>
<keyword evidence="1" id="KW-0812">Transmembrane</keyword>
<gene>
    <name evidence="3" type="ORF">F1189_21200</name>
</gene>
<dbReference type="GO" id="GO:0016020">
    <property type="term" value="C:membrane"/>
    <property type="evidence" value="ECO:0007669"/>
    <property type="project" value="TreeGrafter"/>
</dbReference>
<evidence type="ECO:0000313" key="4">
    <source>
        <dbReference type="Proteomes" id="UP000325255"/>
    </source>
</evidence>
<dbReference type="InterPro" id="IPR012171">
    <property type="entry name" value="Fatty_acid_desaturase"/>
</dbReference>
<dbReference type="OrthoDB" id="9769653at2"/>
<comment type="caution">
    <text evidence="3">The sequence shown here is derived from an EMBL/GenBank/DDBJ whole genome shotgun (WGS) entry which is preliminary data.</text>
</comment>
<keyword evidence="1" id="KW-0472">Membrane</keyword>
<feature type="domain" description="Fatty acid desaturase" evidence="2">
    <location>
        <begin position="68"/>
        <end position="322"/>
    </location>
</feature>
<feature type="transmembrane region" description="Helical" evidence="1">
    <location>
        <begin position="169"/>
        <end position="189"/>
    </location>
</feature>
<keyword evidence="4" id="KW-1185">Reference proteome</keyword>
<dbReference type="Proteomes" id="UP000325255">
    <property type="component" value="Unassembled WGS sequence"/>
</dbReference>
<evidence type="ECO:0000256" key="1">
    <source>
        <dbReference type="SAM" id="Phobius"/>
    </source>
</evidence>
<accession>A0A5M6IRC9</accession>
<dbReference type="PANTHER" id="PTHR19353">
    <property type="entry name" value="FATTY ACID DESATURASE 2"/>
    <property type="match status" value="1"/>
</dbReference>
<dbReference type="EMBL" id="VWPK01000039">
    <property type="protein sequence ID" value="KAA5610025.1"/>
    <property type="molecule type" value="Genomic_DNA"/>
</dbReference>
<evidence type="ECO:0000259" key="2">
    <source>
        <dbReference type="Pfam" id="PF00487"/>
    </source>
</evidence>
<dbReference type="PANTHER" id="PTHR19353:SF73">
    <property type="entry name" value="FATTY ACID DESATURASE"/>
    <property type="match status" value="1"/>
</dbReference>
<dbReference type="Pfam" id="PF00487">
    <property type="entry name" value="FA_desaturase"/>
    <property type="match status" value="1"/>
</dbReference>
<dbReference type="GO" id="GO:0006629">
    <property type="term" value="P:lipid metabolic process"/>
    <property type="evidence" value="ECO:0007669"/>
    <property type="project" value="InterPro"/>
</dbReference>
<name>A0A5M6IRC9_9PROT</name>
<reference evidence="3 4" key="1">
    <citation type="submission" date="2019-09" db="EMBL/GenBank/DDBJ databases">
        <title>Genome sequence of Rhodovastum atsumiense, a diverse member of the Acetobacteraceae family of non-sulfur purple photosynthetic bacteria.</title>
        <authorList>
            <person name="Meyer T."/>
            <person name="Kyndt J."/>
        </authorList>
    </citation>
    <scope>NUCLEOTIDE SEQUENCE [LARGE SCALE GENOMIC DNA]</scope>
    <source>
        <strain evidence="3 4">DSM 21279</strain>
    </source>
</reference>
<feature type="transmembrane region" description="Helical" evidence="1">
    <location>
        <begin position="41"/>
        <end position="61"/>
    </location>
</feature>
<feature type="transmembrane region" description="Helical" evidence="1">
    <location>
        <begin position="215"/>
        <end position="248"/>
    </location>
</feature>
<organism evidence="3 4">
    <name type="scientific">Rhodovastum atsumiense</name>
    <dbReference type="NCBI Taxonomy" id="504468"/>
    <lineage>
        <taxon>Bacteria</taxon>
        <taxon>Pseudomonadati</taxon>
        <taxon>Pseudomonadota</taxon>
        <taxon>Alphaproteobacteria</taxon>
        <taxon>Acetobacterales</taxon>
        <taxon>Acetobacteraceae</taxon>
        <taxon>Rhodovastum</taxon>
    </lineage>
</organism>
<dbReference type="AlphaFoldDB" id="A0A5M6IRC9"/>
<dbReference type="GO" id="GO:0016717">
    <property type="term" value="F:oxidoreductase activity, acting on paired donors, with oxidation of a pair of donors resulting in the reduction of molecular oxygen to two molecules of water"/>
    <property type="evidence" value="ECO:0007669"/>
    <property type="project" value="TreeGrafter"/>
</dbReference>
<evidence type="ECO:0000313" key="3">
    <source>
        <dbReference type="EMBL" id="KAA5610025.1"/>
    </source>
</evidence>
<proteinExistence type="predicted"/>
<keyword evidence="1" id="KW-1133">Transmembrane helix</keyword>